<protein>
    <submittedName>
        <fullName evidence="3">Zinc-ribbon domain-containing protein</fullName>
    </submittedName>
</protein>
<comment type="caution">
    <text evidence="3">The sequence shown here is derived from an EMBL/GenBank/DDBJ whole genome shotgun (WGS) entry which is preliminary data.</text>
</comment>
<gene>
    <name evidence="3" type="ORF">ACFQH1_05960</name>
</gene>
<name>A0ABW1UF81_9LACO</name>
<dbReference type="Pfam" id="PF13240">
    <property type="entry name" value="Zn_Ribbon_1"/>
    <property type="match status" value="1"/>
</dbReference>
<evidence type="ECO:0000313" key="3">
    <source>
        <dbReference type="EMBL" id="MFC6294741.1"/>
    </source>
</evidence>
<sequence>MKFCVNCGKQIKESTNFCPFCGAEQPVIGVSSESVAPIEKVNTPEKVEQVSTSQVVETPNHHIVLWIVAIAVIILGSWGFYQYKTYLPEGQTNETSILKYASPTLNSAVFYYGTYHRDEFLAQDYVVFLNKNKRTGKYVFPVKKGENGKIHYCYLIAVGNGNRKAPMAIDINNVKWYSYISKKVHTSIIGNNPYAWSDKMSIDYYSDHISNLNDAYQNDFK</sequence>
<organism evidence="3 4">
    <name type="scientific">Lactiplantibacillus daoliensis</name>
    <dbReference type="NCBI Taxonomy" id="2559916"/>
    <lineage>
        <taxon>Bacteria</taxon>
        <taxon>Bacillati</taxon>
        <taxon>Bacillota</taxon>
        <taxon>Bacilli</taxon>
        <taxon>Lactobacillales</taxon>
        <taxon>Lactobacillaceae</taxon>
        <taxon>Lactiplantibacillus</taxon>
    </lineage>
</organism>
<dbReference type="InterPro" id="IPR026870">
    <property type="entry name" value="Zinc_ribbon_dom"/>
</dbReference>
<keyword evidence="1" id="KW-0472">Membrane</keyword>
<accession>A0ABW1UF81</accession>
<evidence type="ECO:0000256" key="1">
    <source>
        <dbReference type="SAM" id="Phobius"/>
    </source>
</evidence>
<feature type="transmembrane region" description="Helical" evidence="1">
    <location>
        <begin position="63"/>
        <end position="81"/>
    </location>
</feature>
<proteinExistence type="predicted"/>
<keyword evidence="1" id="KW-1133">Transmembrane helix</keyword>
<dbReference type="EMBL" id="JBHSSB010000015">
    <property type="protein sequence ID" value="MFC6294741.1"/>
    <property type="molecule type" value="Genomic_DNA"/>
</dbReference>
<keyword evidence="4" id="KW-1185">Reference proteome</keyword>
<evidence type="ECO:0000259" key="2">
    <source>
        <dbReference type="Pfam" id="PF13240"/>
    </source>
</evidence>
<evidence type="ECO:0000313" key="4">
    <source>
        <dbReference type="Proteomes" id="UP001596227"/>
    </source>
</evidence>
<feature type="domain" description="Zinc-ribbon" evidence="2">
    <location>
        <begin position="3"/>
        <end position="24"/>
    </location>
</feature>
<dbReference type="RefSeq" id="WP_137606485.1">
    <property type="nucleotide sequence ID" value="NZ_BJDH01000002.1"/>
</dbReference>
<dbReference type="Proteomes" id="UP001596227">
    <property type="component" value="Unassembled WGS sequence"/>
</dbReference>
<reference evidence="4" key="1">
    <citation type="journal article" date="2019" name="Int. J. Syst. Evol. Microbiol.">
        <title>The Global Catalogue of Microorganisms (GCM) 10K type strain sequencing project: providing services to taxonomists for standard genome sequencing and annotation.</title>
        <authorList>
            <consortium name="The Broad Institute Genomics Platform"/>
            <consortium name="The Broad Institute Genome Sequencing Center for Infectious Disease"/>
            <person name="Wu L."/>
            <person name="Ma J."/>
        </authorList>
    </citation>
    <scope>NUCLEOTIDE SEQUENCE [LARGE SCALE GENOMIC DNA]</scope>
    <source>
        <strain evidence="4">CCM 8934</strain>
    </source>
</reference>
<keyword evidence="1" id="KW-0812">Transmembrane</keyword>